<dbReference type="NCBIfam" id="TIGR01646">
    <property type="entry name" value="vgr_GE"/>
    <property type="match status" value="1"/>
</dbReference>
<feature type="region of interest" description="Disordered" evidence="2">
    <location>
        <begin position="38"/>
        <end position="98"/>
    </location>
</feature>
<dbReference type="InterPro" id="IPR017847">
    <property type="entry name" value="T6SS_RhsGE_Vgr_subset"/>
</dbReference>
<evidence type="ECO:0000259" key="3">
    <source>
        <dbReference type="Pfam" id="PF04717"/>
    </source>
</evidence>
<dbReference type="InterPro" id="IPR006531">
    <property type="entry name" value="Gp5/Vgr_OB"/>
</dbReference>
<dbReference type="SUPFAM" id="SSF69279">
    <property type="entry name" value="Phage tail proteins"/>
    <property type="match status" value="2"/>
</dbReference>
<sequence>ELELKPSTATAASVLTSSLIGPAGAAIVGLAKVVADRPAAAGKRVEIDHPDPPSRLERHKMKAVKESQAARNTPPASSSSTLTSTEGKKSMATPQRDQRHDLEFSIALDGQPQDSLRLTEFTWEEGLSSLYQGTATLASRDPDINLNDCIDRKVTLTLSSKYDAQPRYLTGIVESITTVGFAGHWAKYHISICPDLYRLDLTADARIFQQSSVPDIVKKLLSEHGIHNHEFRLDDTHPAREYSVQYRETSLVFIERLLAEEGIFYYWEHTDSAAKLILTDHSQQGTFLKTPELAYNNAPSGAFKGPFIHALGWREAVRPTDLIQRDYCFKNPDYNQQHASVRQREGGEPNAYTLYNAYGRYKDGNTGKRFTNYQLDAIRNDASLGSGQSNALHLSAGHLFDLTEHPREAHNRNYLLTRVSHHGTQPQALEALAGSGSTTYRNHFFLHALGAHSWRPRSEQKPLMDGPQIAHIVGPPGEEIYCDEHGRVKVQFPWDREGQRNEHASCWIRVSQGWAGAGWGAVAIPRIGQEVIVDFLEGDPDQPIITGRTYHAANVPPYPLPANKTRMSIKSKTHKGAGFNELRFDDEKDKEEVFIHAQKDQNNVVLNDETTEIGRNRTEN</sequence>
<gene>
    <name evidence="5" type="ORF">MNBD_GAMMA20-746</name>
</gene>
<proteinExistence type="inferred from homology"/>
<feature type="domain" description="Gp5/Type VI secretion system Vgr protein OB-fold" evidence="3">
    <location>
        <begin position="484"/>
        <end position="550"/>
    </location>
</feature>
<evidence type="ECO:0000256" key="2">
    <source>
        <dbReference type="SAM" id="MobiDB-lite"/>
    </source>
</evidence>
<evidence type="ECO:0000259" key="4">
    <source>
        <dbReference type="Pfam" id="PF22178"/>
    </source>
</evidence>
<protein>
    <submittedName>
        <fullName evidence="5">VgrG protein</fullName>
    </submittedName>
</protein>
<dbReference type="Pfam" id="PF04717">
    <property type="entry name" value="Phage_base_V"/>
    <property type="match status" value="1"/>
</dbReference>
<dbReference type="SUPFAM" id="SSF69349">
    <property type="entry name" value="Phage fibre proteins"/>
    <property type="match status" value="1"/>
</dbReference>
<dbReference type="Gene3D" id="2.40.50.230">
    <property type="entry name" value="Gp5 N-terminal domain"/>
    <property type="match status" value="1"/>
</dbReference>
<dbReference type="AlphaFoldDB" id="A0A3B0ZZZ1"/>
<dbReference type="EMBL" id="UOFU01000013">
    <property type="protein sequence ID" value="VAW92917.1"/>
    <property type="molecule type" value="Genomic_DNA"/>
</dbReference>
<dbReference type="PANTHER" id="PTHR32305:SF11">
    <property type="entry name" value="TYPE VI SECRETION SYSTEM SPIKE PROTEIN VGRG3"/>
    <property type="match status" value="1"/>
</dbReference>
<dbReference type="PANTHER" id="PTHR32305">
    <property type="match status" value="1"/>
</dbReference>
<dbReference type="InterPro" id="IPR050708">
    <property type="entry name" value="T6SS_VgrG/RHS"/>
</dbReference>
<dbReference type="InterPro" id="IPR037026">
    <property type="entry name" value="Vgr_OB-fold_dom_sf"/>
</dbReference>
<dbReference type="Pfam" id="PF05954">
    <property type="entry name" value="Phage_GPD"/>
    <property type="match status" value="1"/>
</dbReference>
<reference evidence="5" key="1">
    <citation type="submission" date="2018-06" db="EMBL/GenBank/DDBJ databases">
        <authorList>
            <person name="Zhirakovskaya E."/>
        </authorList>
    </citation>
    <scope>NUCLEOTIDE SEQUENCE</scope>
</reference>
<dbReference type="SUPFAM" id="SSF69255">
    <property type="entry name" value="gp5 N-terminal domain-like"/>
    <property type="match status" value="1"/>
</dbReference>
<evidence type="ECO:0000256" key="1">
    <source>
        <dbReference type="ARBA" id="ARBA00005558"/>
    </source>
</evidence>
<dbReference type="InterPro" id="IPR054030">
    <property type="entry name" value="Gp5_Vgr_C"/>
</dbReference>
<dbReference type="InterPro" id="IPR006533">
    <property type="entry name" value="T6SS_Vgr_RhsGE"/>
</dbReference>
<feature type="domain" description="Gp5/Type VI secretion system Vgr C-terminal trimerisation" evidence="4">
    <location>
        <begin position="568"/>
        <end position="619"/>
    </location>
</feature>
<dbReference type="Gene3D" id="2.30.110.50">
    <property type="match status" value="1"/>
</dbReference>
<feature type="compositionally biased region" description="Basic and acidic residues" evidence="2">
    <location>
        <begin position="43"/>
        <end position="56"/>
    </location>
</feature>
<dbReference type="Pfam" id="PF22178">
    <property type="entry name" value="Gp5_trimer_C"/>
    <property type="match status" value="1"/>
</dbReference>
<dbReference type="NCBIfam" id="TIGR03361">
    <property type="entry name" value="VI_Rhs_Vgr"/>
    <property type="match status" value="1"/>
</dbReference>
<organism evidence="5">
    <name type="scientific">hydrothermal vent metagenome</name>
    <dbReference type="NCBI Taxonomy" id="652676"/>
    <lineage>
        <taxon>unclassified sequences</taxon>
        <taxon>metagenomes</taxon>
        <taxon>ecological metagenomes</taxon>
    </lineage>
</organism>
<feature type="non-terminal residue" evidence="5">
    <location>
        <position position="620"/>
    </location>
</feature>
<dbReference type="Gene3D" id="4.10.220.110">
    <property type="match status" value="1"/>
</dbReference>
<dbReference type="Gene3D" id="3.55.50.10">
    <property type="entry name" value="Baseplate protein-like domains"/>
    <property type="match status" value="1"/>
</dbReference>
<comment type="similarity">
    <text evidence="1">Belongs to the VgrG protein family.</text>
</comment>
<accession>A0A3B0ZZZ1</accession>
<name>A0A3B0ZZZ1_9ZZZZ</name>
<feature type="non-terminal residue" evidence="5">
    <location>
        <position position="1"/>
    </location>
</feature>
<evidence type="ECO:0000313" key="5">
    <source>
        <dbReference type="EMBL" id="VAW92917.1"/>
    </source>
</evidence>